<organism evidence="1">
    <name type="scientific">Klebsiella phage Phi_KR8</name>
    <dbReference type="NCBI Taxonomy" id="3240397"/>
    <lineage>
        <taxon>Viruses</taxon>
        <taxon>Duplodnaviria</taxon>
        <taxon>Heunggongvirae</taxon>
        <taxon>Uroviricota</taxon>
        <taxon>Caudoviricetes</taxon>
    </lineage>
</organism>
<proteinExistence type="predicted"/>
<name>A0AB39U0U0_9CAUD</name>
<gene>
    <name evidence="1" type="ORF">BCGALACO_00065</name>
</gene>
<protein>
    <recommendedName>
        <fullName evidence="2">Head completion protein</fullName>
    </recommendedName>
</protein>
<dbReference type="EMBL" id="PP442064">
    <property type="protein sequence ID" value="XDQ96500.1"/>
    <property type="molecule type" value="Genomic_DNA"/>
</dbReference>
<evidence type="ECO:0000313" key="1">
    <source>
        <dbReference type="EMBL" id="XDQ96500.1"/>
    </source>
</evidence>
<sequence>MYIGTFVRDSLKEEADGFKYWISKNENGEDFYELRNAKKERYVVITNPDNDVVCGIDEEGRFSFHKPYKVYFVDDIPNYVELDRFTYDGNSFEKFINVEVWKYNMNLEIKEEMMESFMLGEPRPDLVEKRKAVEAYTGDGKNPPLPFKSKYMQ</sequence>
<reference evidence="1" key="1">
    <citation type="submission" date="2024-03" db="EMBL/GenBank/DDBJ databases">
        <title>A Strategy of Expanding the Host Range of Bacteriophages and Delaying Bacteriophage Resistance: A Bacteriophage Cocktail Treatment Approach in Klebsiella pneumoniae.</title>
        <authorList>
            <person name="Chen H."/>
        </authorList>
    </citation>
    <scope>NUCLEOTIDE SEQUENCE</scope>
</reference>
<accession>A0AB39U0U0</accession>
<evidence type="ECO:0008006" key="2">
    <source>
        <dbReference type="Google" id="ProtNLM"/>
    </source>
</evidence>